<evidence type="ECO:0000259" key="2">
    <source>
        <dbReference type="Pfam" id="PF00248"/>
    </source>
</evidence>
<name>A0A6A6EV06_9PEZI</name>
<reference evidence="3" key="1">
    <citation type="journal article" date="2020" name="Stud. Mycol.">
        <title>101 Dothideomycetes genomes: a test case for predicting lifestyles and emergence of pathogens.</title>
        <authorList>
            <person name="Haridas S."/>
            <person name="Albert R."/>
            <person name="Binder M."/>
            <person name="Bloem J."/>
            <person name="Labutti K."/>
            <person name="Salamov A."/>
            <person name="Andreopoulos B."/>
            <person name="Baker S."/>
            <person name="Barry K."/>
            <person name="Bills G."/>
            <person name="Bluhm B."/>
            <person name="Cannon C."/>
            <person name="Castanera R."/>
            <person name="Culley D."/>
            <person name="Daum C."/>
            <person name="Ezra D."/>
            <person name="Gonzalez J."/>
            <person name="Henrissat B."/>
            <person name="Kuo A."/>
            <person name="Liang C."/>
            <person name="Lipzen A."/>
            <person name="Lutzoni F."/>
            <person name="Magnuson J."/>
            <person name="Mondo S."/>
            <person name="Nolan M."/>
            <person name="Ohm R."/>
            <person name="Pangilinan J."/>
            <person name="Park H.-J."/>
            <person name="Ramirez L."/>
            <person name="Alfaro M."/>
            <person name="Sun H."/>
            <person name="Tritt A."/>
            <person name="Yoshinaga Y."/>
            <person name="Zwiers L.-H."/>
            <person name="Turgeon B."/>
            <person name="Goodwin S."/>
            <person name="Spatafora J."/>
            <person name="Crous P."/>
            <person name="Grigoriev I."/>
        </authorList>
    </citation>
    <scope>NUCLEOTIDE SEQUENCE</scope>
    <source>
        <strain evidence="3">CBS 207.26</strain>
    </source>
</reference>
<sequence>LIIYGTAIRKSPKPIDISSAIKAGYGGIDTAGSRKLHNELADGASLSDLYSQHESPPRTDLLIQSKFITLRSQADPWPYCVEDELRIQVFKSIARTCSDLQIDLLDVYFLPRPLDTFQDTCVAWRAMEEVVNHGGIRYLGVCHVDVDFLEQLYDVATIKPKFVQTRYCKLDDRNRALRDFCVEHNIVLQVFGILWQQNADLLQIKEVSKLAESRCMSMQQALHGLIL</sequence>
<keyword evidence="1" id="KW-0560">Oxidoreductase</keyword>
<accession>A0A6A6EV06</accession>
<dbReference type="AlphaFoldDB" id="A0A6A6EV06"/>
<feature type="non-terminal residue" evidence="3">
    <location>
        <position position="227"/>
    </location>
</feature>
<keyword evidence="4" id="KW-1185">Reference proteome</keyword>
<evidence type="ECO:0000313" key="3">
    <source>
        <dbReference type="EMBL" id="KAF2195035.1"/>
    </source>
</evidence>
<organism evidence="3 4">
    <name type="scientific">Zopfia rhizophila CBS 207.26</name>
    <dbReference type="NCBI Taxonomy" id="1314779"/>
    <lineage>
        <taxon>Eukaryota</taxon>
        <taxon>Fungi</taxon>
        <taxon>Dikarya</taxon>
        <taxon>Ascomycota</taxon>
        <taxon>Pezizomycotina</taxon>
        <taxon>Dothideomycetes</taxon>
        <taxon>Dothideomycetes incertae sedis</taxon>
        <taxon>Zopfiaceae</taxon>
        <taxon>Zopfia</taxon>
    </lineage>
</organism>
<feature type="non-terminal residue" evidence="3">
    <location>
        <position position="1"/>
    </location>
</feature>
<dbReference type="OrthoDB" id="5357513at2759"/>
<feature type="domain" description="NADP-dependent oxidoreductase" evidence="2">
    <location>
        <begin position="17"/>
        <end position="194"/>
    </location>
</feature>
<dbReference type="Pfam" id="PF00248">
    <property type="entry name" value="Aldo_ket_red"/>
    <property type="match status" value="1"/>
</dbReference>
<dbReference type="GO" id="GO:0016491">
    <property type="term" value="F:oxidoreductase activity"/>
    <property type="evidence" value="ECO:0007669"/>
    <property type="project" value="UniProtKB-KW"/>
</dbReference>
<dbReference type="InterPro" id="IPR020471">
    <property type="entry name" value="AKR"/>
</dbReference>
<dbReference type="PANTHER" id="PTHR11732">
    <property type="entry name" value="ALDO/KETO REDUCTASE"/>
    <property type="match status" value="1"/>
</dbReference>
<proteinExistence type="predicted"/>
<protein>
    <submittedName>
        <fullName evidence="3">Aldo/keto reductase</fullName>
    </submittedName>
</protein>
<evidence type="ECO:0000256" key="1">
    <source>
        <dbReference type="ARBA" id="ARBA00023002"/>
    </source>
</evidence>
<dbReference type="Gene3D" id="3.20.20.100">
    <property type="entry name" value="NADP-dependent oxidoreductase domain"/>
    <property type="match status" value="1"/>
</dbReference>
<dbReference type="InterPro" id="IPR023210">
    <property type="entry name" value="NADP_OxRdtase_dom"/>
</dbReference>
<dbReference type="InterPro" id="IPR036812">
    <property type="entry name" value="NAD(P)_OxRdtase_dom_sf"/>
</dbReference>
<evidence type="ECO:0000313" key="4">
    <source>
        <dbReference type="Proteomes" id="UP000800200"/>
    </source>
</evidence>
<dbReference type="EMBL" id="ML994610">
    <property type="protein sequence ID" value="KAF2195035.1"/>
    <property type="molecule type" value="Genomic_DNA"/>
</dbReference>
<dbReference type="SUPFAM" id="SSF51430">
    <property type="entry name" value="NAD(P)-linked oxidoreductase"/>
    <property type="match status" value="1"/>
</dbReference>
<gene>
    <name evidence="3" type="ORF">K469DRAFT_529326</name>
</gene>
<dbReference type="Proteomes" id="UP000800200">
    <property type="component" value="Unassembled WGS sequence"/>
</dbReference>